<evidence type="ECO:0000256" key="10">
    <source>
        <dbReference type="ARBA" id="ARBA00023136"/>
    </source>
</evidence>
<keyword evidence="4 12" id="KW-0812">Transmembrane</keyword>
<evidence type="ECO:0000259" key="13">
    <source>
        <dbReference type="Pfam" id="PF01435"/>
    </source>
</evidence>
<reference evidence="14 15" key="1">
    <citation type="submission" date="2023-09" db="EMBL/GenBank/DDBJ databases">
        <title>Pyrofollis japonicus gen. nov. sp. nov., a novel member of the family Pyrodictiaceae isolated from the Iheya North hydrothermal field.</title>
        <authorList>
            <person name="Miyazaki U."/>
            <person name="Sanari M."/>
            <person name="Tame A."/>
            <person name="Kitajima M."/>
            <person name="Okamoto A."/>
            <person name="Sawayama S."/>
            <person name="Miyazaki J."/>
            <person name="Takai K."/>
            <person name="Nakagawa S."/>
        </authorList>
    </citation>
    <scope>NUCLEOTIDE SEQUENCE [LARGE SCALE GENOMIC DNA]</scope>
    <source>
        <strain evidence="14 15">AV2</strain>
    </source>
</reference>
<evidence type="ECO:0000256" key="5">
    <source>
        <dbReference type="ARBA" id="ARBA00022723"/>
    </source>
</evidence>
<evidence type="ECO:0000256" key="1">
    <source>
        <dbReference type="ARBA" id="ARBA00004651"/>
    </source>
</evidence>
<feature type="transmembrane region" description="Helical" evidence="12">
    <location>
        <begin position="180"/>
        <end position="201"/>
    </location>
</feature>
<keyword evidence="15" id="KW-1185">Reference proteome</keyword>
<feature type="transmembrane region" description="Helical" evidence="12">
    <location>
        <begin position="6"/>
        <end position="23"/>
    </location>
</feature>
<evidence type="ECO:0000256" key="9">
    <source>
        <dbReference type="ARBA" id="ARBA00023049"/>
    </source>
</evidence>
<evidence type="ECO:0000256" key="6">
    <source>
        <dbReference type="ARBA" id="ARBA00022801"/>
    </source>
</evidence>
<proteinExistence type="inferred from homology"/>
<accession>A0ABM8IXM9</accession>
<dbReference type="EMBL" id="AP028907">
    <property type="protein sequence ID" value="BES82290.1"/>
    <property type="molecule type" value="Genomic_DNA"/>
</dbReference>
<gene>
    <name evidence="14" type="ORF">PABY_18570</name>
</gene>
<evidence type="ECO:0000256" key="2">
    <source>
        <dbReference type="ARBA" id="ARBA00022475"/>
    </source>
</evidence>
<evidence type="ECO:0000256" key="7">
    <source>
        <dbReference type="ARBA" id="ARBA00022833"/>
    </source>
</evidence>
<sequence>MREPLLYMGLAVSALLPAAYVYVARSNPQGAWRRLRMLMLSAVTAMMLLTGGVGDFDKITLSLAFPALAGAYMVLNYHFGRRTVDNLLYGIHGKVHRVSILSSPIPTAFTVAITGRVYATTGLYQRLAPEEAAAIVAHEVGHLEALRPVPSTVFVVVVAVAASALATGVASLLQQGPVGVALAAAVLLAAGVSWVQFSWAWEHLADIYALEAAGAWSISALYRITGAGPEKPRLARAYLDTLRCLRPRGGRGVAFLVNPHPRPGYRLYLLEKLAWRTGSWG</sequence>
<keyword evidence="5" id="KW-0479">Metal-binding</keyword>
<feature type="domain" description="Peptidase M48" evidence="13">
    <location>
        <begin position="96"/>
        <end position="272"/>
    </location>
</feature>
<evidence type="ECO:0000256" key="12">
    <source>
        <dbReference type="SAM" id="Phobius"/>
    </source>
</evidence>
<feature type="transmembrane region" description="Helical" evidence="12">
    <location>
        <begin position="59"/>
        <end position="79"/>
    </location>
</feature>
<name>A0ABM8IXM9_9CREN</name>
<evidence type="ECO:0000256" key="8">
    <source>
        <dbReference type="ARBA" id="ARBA00022989"/>
    </source>
</evidence>
<comment type="cofactor">
    <cofactor evidence="11">
        <name>Zn(2+)</name>
        <dbReference type="ChEBI" id="CHEBI:29105"/>
    </cofactor>
    <text evidence="11">Binds 1 zinc ion per subunit.</text>
</comment>
<dbReference type="Pfam" id="PF01435">
    <property type="entry name" value="Peptidase_M48"/>
    <property type="match status" value="1"/>
</dbReference>
<keyword evidence="7 11" id="KW-0862">Zinc</keyword>
<dbReference type="InterPro" id="IPR050083">
    <property type="entry name" value="HtpX_protease"/>
</dbReference>
<comment type="subcellular location">
    <subcellularLocation>
        <location evidence="1">Cell membrane</location>
        <topology evidence="1">Multi-pass membrane protein</topology>
    </subcellularLocation>
</comment>
<feature type="transmembrane region" description="Helical" evidence="12">
    <location>
        <begin position="35"/>
        <end position="53"/>
    </location>
</feature>
<dbReference type="PANTHER" id="PTHR43221">
    <property type="entry name" value="PROTEASE HTPX"/>
    <property type="match status" value="1"/>
</dbReference>
<protein>
    <recommendedName>
        <fullName evidence="13">Peptidase M48 domain-containing protein</fullName>
    </recommendedName>
</protein>
<keyword evidence="3 11" id="KW-0645">Protease</keyword>
<keyword evidence="2" id="KW-1003">Cell membrane</keyword>
<organism evidence="14 15">
    <name type="scientific">Pyrodictium abyssi</name>
    <dbReference type="NCBI Taxonomy" id="54256"/>
    <lineage>
        <taxon>Archaea</taxon>
        <taxon>Thermoproteota</taxon>
        <taxon>Thermoprotei</taxon>
        <taxon>Desulfurococcales</taxon>
        <taxon>Pyrodictiaceae</taxon>
        <taxon>Pyrodictium</taxon>
    </lineage>
</organism>
<evidence type="ECO:0000256" key="4">
    <source>
        <dbReference type="ARBA" id="ARBA00022692"/>
    </source>
</evidence>
<dbReference type="PANTHER" id="PTHR43221:SF1">
    <property type="entry name" value="PROTEASE HTPX"/>
    <property type="match status" value="1"/>
</dbReference>
<dbReference type="Gene3D" id="3.30.2010.10">
    <property type="entry name" value="Metalloproteases ('zincins'), catalytic domain"/>
    <property type="match status" value="1"/>
</dbReference>
<evidence type="ECO:0000256" key="11">
    <source>
        <dbReference type="RuleBase" id="RU003983"/>
    </source>
</evidence>
<dbReference type="InterPro" id="IPR001915">
    <property type="entry name" value="Peptidase_M48"/>
</dbReference>
<keyword evidence="6 11" id="KW-0378">Hydrolase</keyword>
<dbReference type="Proteomes" id="UP001341135">
    <property type="component" value="Chromosome"/>
</dbReference>
<keyword evidence="8 12" id="KW-1133">Transmembrane helix</keyword>
<keyword evidence="10 12" id="KW-0472">Membrane</keyword>
<evidence type="ECO:0000256" key="3">
    <source>
        <dbReference type="ARBA" id="ARBA00022670"/>
    </source>
</evidence>
<keyword evidence="9 11" id="KW-0482">Metalloprotease</keyword>
<feature type="transmembrane region" description="Helical" evidence="12">
    <location>
        <begin position="153"/>
        <end position="173"/>
    </location>
</feature>
<feature type="transmembrane region" description="Helical" evidence="12">
    <location>
        <begin position="100"/>
        <end position="119"/>
    </location>
</feature>
<evidence type="ECO:0000313" key="14">
    <source>
        <dbReference type="EMBL" id="BES82290.1"/>
    </source>
</evidence>
<evidence type="ECO:0000313" key="15">
    <source>
        <dbReference type="Proteomes" id="UP001341135"/>
    </source>
</evidence>
<comment type="similarity">
    <text evidence="11">Belongs to the peptidase M48 family.</text>
</comment>